<dbReference type="Proteomes" id="UP000011135">
    <property type="component" value="Unassembled WGS sequence"/>
</dbReference>
<dbReference type="Gene3D" id="2.60.40.1120">
    <property type="entry name" value="Carboxypeptidase-like, regulatory domain"/>
    <property type="match status" value="1"/>
</dbReference>
<gene>
    <name evidence="3" type="ORF">C900_02013</name>
</gene>
<organism evidence="3 4">
    <name type="scientific">Fulvivirga imtechensis AK7</name>
    <dbReference type="NCBI Taxonomy" id="1237149"/>
    <lineage>
        <taxon>Bacteria</taxon>
        <taxon>Pseudomonadati</taxon>
        <taxon>Bacteroidota</taxon>
        <taxon>Cytophagia</taxon>
        <taxon>Cytophagales</taxon>
        <taxon>Fulvivirgaceae</taxon>
        <taxon>Fulvivirga</taxon>
    </lineage>
</organism>
<feature type="signal peptide" evidence="2">
    <location>
        <begin position="1"/>
        <end position="19"/>
    </location>
</feature>
<dbReference type="InterPro" id="IPR039426">
    <property type="entry name" value="TonB-dep_rcpt-like"/>
</dbReference>
<accession>L8JUV7</accession>
<reference evidence="3 4" key="1">
    <citation type="submission" date="2012-12" db="EMBL/GenBank/DDBJ databases">
        <title>Genome assembly of Fulvivirga imtechensis AK7.</title>
        <authorList>
            <person name="Nupur N."/>
            <person name="Khatri I."/>
            <person name="Kumar R."/>
            <person name="Subramanian S."/>
            <person name="Pinnaka A."/>
        </authorList>
    </citation>
    <scope>NUCLEOTIDE SEQUENCE [LARGE SCALE GENOMIC DNA]</scope>
    <source>
        <strain evidence="3 4">AK7</strain>
    </source>
</reference>
<dbReference type="PANTHER" id="PTHR30069">
    <property type="entry name" value="TONB-DEPENDENT OUTER MEMBRANE RECEPTOR"/>
    <property type="match status" value="1"/>
</dbReference>
<comment type="caution">
    <text evidence="3">The sequence shown here is derived from an EMBL/GenBank/DDBJ whole genome shotgun (WGS) entry which is preliminary data.</text>
</comment>
<dbReference type="Gene3D" id="2.170.130.10">
    <property type="entry name" value="TonB-dependent receptor, plug domain"/>
    <property type="match status" value="1"/>
</dbReference>
<dbReference type="InterPro" id="IPR037066">
    <property type="entry name" value="Plug_dom_sf"/>
</dbReference>
<name>L8JUV7_9BACT</name>
<dbReference type="GO" id="GO:0015344">
    <property type="term" value="F:siderophore uptake transmembrane transporter activity"/>
    <property type="evidence" value="ECO:0007669"/>
    <property type="project" value="TreeGrafter"/>
</dbReference>
<sequence>MKQLTVIAMVVLWATTAFGQKLTQTVRGVITDRDSKSPLIGATVVVQGSDPLIGAITDENGTFRLVYVPLGRISLQLSYVGYEPEIISNVIVNSGKEVVLALSMEESAVKMDEIVVTAVRNKGEAVNDMALVSARSISAEETNRYAGGFNDPSRIMSNFAGITSTQDGSNDIIVRGNSPKYVQWRLEGVQITNPNHFADQSAVGGAISTLNNNLLATSDFYTGAFSPEFGDVLSGVYDVRLRAGNNEKFESVFGFGLLGTDLTLEGPLKKGYGGSYLVNYRYSTATIIKDLGLVDINGVPKFQDAAFKIVLPTEKLGSFSLFGLSGLSSFLIEDVTPVNWETPGDRFMREDIEEDYKKGAHLLNLGIDHIATINNNSFINTTIAYSNEGINDDVFESQIEKIYDDEGNLIGESVADKRLNLKSRLAKTTYRGAITYHNKINARNKFQLGTTYAYFDYNYEQSRLRDDASSRFTLLDFNDGVSTIRNFISWKYRVSGDIAIVAGFHNMNVLLNNKSTLEPRVALNWQMSNTSSVHFGYGKHSNMESIHNYFAQVEHEDGSITKPNKDLGLLKANHYVVGYEKRMGRNLRAKVEAYYQGLYDIPVENSDTSYYSTINEGLEFRYIDLVNKGTGKNYGIEVTLEKFFDNQYYYLINGSLYESKYTALDGVERNTQYNGNYLLNILFGKEFTRLGKKRNQTLGLNGKVFFGGGKKIIPLLRDENGHLAVDPQNNRYWDYEKAYEHDLEDVYAVIISASYKWNRPKATHELFLNLDNITDHKGRLSEFYDASEPGSVGYVTQFGFFPNLMYRVYF</sequence>
<evidence type="ECO:0000313" key="3">
    <source>
        <dbReference type="EMBL" id="ELR72018.1"/>
    </source>
</evidence>
<keyword evidence="3" id="KW-0675">Receptor</keyword>
<dbReference type="SUPFAM" id="SSF49464">
    <property type="entry name" value="Carboxypeptidase regulatory domain-like"/>
    <property type="match status" value="1"/>
</dbReference>
<feature type="chain" id="PRO_5003993428" evidence="2">
    <location>
        <begin position="20"/>
        <end position="810"/>
    </location>
</feature>
<keyword evidence="4" id="KW-1185">Reference proteome</keyword>
<evidence type="ECO:0000256" key="1">
    <source>
        <dbReference type="ARBA" id="ARBA00022729"/>
    </source>
</evidence>
<dbReference type="Pfam" id="PF13715">
    <property type="entry name" value="CarbopepD_reg_2"/>
    <property type="match status" value="1"/>
</dbReference>
<dbReference type="eggNOG" id="COG4771">
    <property type="taxonomic scope" value="Bacteria"/>
</dbReference>
<dbReference type="OrthoDB" id="99480at2"/>
<dbReference type="PATRIC" id="fig|1237149.3.peg.1968"/>
<protein>
    <submittedName>
        <fullName evidence="3">TonB-dependent receptor</fullName>
    </submittedName>
</protein>
<keyword evidence="1 2" id="KW-0732">Signal</keyword>
<evidence type="ECO:0000313" key="4">
    <source>
        <dbReference type="Proteomes" id="UP000011135"/>
    </source>
</evidence>
<dbReference type="STRING" id="1237149.C900_02013"/>
<dbReference type="SUPFAM" id="SSF56935">
    <property type="entry name" value="Porins"/>
    <property type="match status" value="1"/>
</dbReference>
<proteinExistence type="predicted"/>
<dbReference type="InterPro" id="IPR008969">
    <property type="entry name" value="CarboxyPept-like_regulatory"/>
</dbReference>
<evidence type="ECO:0000256" key="2">
    <source>
        <dbReference type="SAM" id="SignalP"/>
    </source>
</evidence>
<dbReference type="EMBL" id="AMZN01000029">
    <property type="protein sequence ID" value="ELR72018.1"/>
    <property type="molecule type" value="Genomic_DNA"/>
</dbReference>
<dbReference type="GO" id="GO:0009279">
    <property type="term" value="C:cell outer membrane"/>
    <property type="evidence" value="ECO:0007669"/>
    <property type="project" value="TreeGrafter"/>
</dbReference>
<dbReference type="GO" id="GO:0044718">
    <property type="term" value="P:siderophore transmembrane transport"/>
    <property type="evidence" value="ECO:0007669"/>
    <property type="project" value="TreeGrafter"/>
</dbReference>
<dbReference type="RefSeq" id="WP_009579460.1">
    <property type="nucleotide sequence ID" value="NZ_AMZN01000029.1"/>
</dbReference>
<dbReference type="AlphaFoldDB" id="L8JUV7"/>
<dbReference type="PANTHER" id="PTHR30069:SF29">
    <property type="entry name" value="HEMOGLOBIN AND HEMOGLOBIN-HAPTOGLOBIN-BINDING PROTEIN 1-RELATED"/>
    <property type="match status" value="1"/>
</dbReference>